<keyword evidence="3 4" id="KW-0378">Hydrolase</keyword>
<proteinExistence type="inferred from homology"/>
<dbReference type="InterPro" id="IPR020084">
    <property type="entry name" value="NUDIX_hydrolase_CS"/>
</dbReference>
<dbReference type="SUPFAM" id="SSF55811">
    <property type="entry name" value="Nudix"/>
    <property type="match status" value="1"/>
</dbReference>
<dbReference type="RefSeq" id="WP_379581467.1">
    <property type="nucleotide sequence ID" value="NZ_JBHUFV010000080.1"/>
</dbReference>
<dbReference type="InterPro" id="IPR000086">
    <property type="entry name" value="NUDIX_hydrolase_dom"/>
</dbReference>
<evidence type="ECO:0000259" key="5">
    <source>
        <dbReference type="PROSITE" id="PS51462"/>
    </source>
</evidence>
<evidence type="ECO:0000256" key="1">
    <source>
        <dbReference type="ARBA" id="ARBA00001946"/>
    </source>
</evidence>
<comment type="caution">
    <text evidence="6">The sequence shown here is derived from an EMBL/GenBank/DDBJ whole genome shotgun (WGS) entry which is preliminary data.</text>
</comment>
<dbReference type="EMBL" id="JBHUFV010000080">
    <property type="protein sequence ID" value="MFD1939312.1"/>
    <property type="molecule type" value="Genomic_DNA"/>
</dbReference>
<evidence type="ECO:0000256" key="4">
    <source>
        <dbReference type="RuleBase" id="RU003476"/>
    </source>
</evidence>
<dbReference type="PANTHER" id="PTHR43046">
    <property type="entry name" value="GDP-MANNOSE MANNOSYL HYDROLASE"/>
    <property type="match status" value="1"/>
</dbReference>
<reference evidence="7" key="1">
    <citation type="journal article" date="2019" name="Int. J. Syst. Evol. Microbiol.">
        <title>The Global Catalogue of Microorganisms (GCM) 10K type strain sequencing project: providing services to taxonomists for standard genome sequencing and annotation.</title>
        <authorList>
            <consortium name="The Broad Institute Genomics Platform"/>
            <consortium name="The Broad Institute Genome Sequencing Center for Infectious Disease"/>
            <person name="Wu L."/>
            <person name="Ma J."/>
        </authorList>
    </citation>
    <scope>NUCLEOTIDE SEQUENCE [LARGE SCALE GENOMIC DNA]</scope>
    <source>
        <strain evidence="7">ICMP 6774ER</strain>
    </source>
</reference>
<dbReference type="PANTHER" id="PTHR43046:SF16">
    <property type="entry name" value="ADP-RIBOSE PYROPHOSPHATASE YJHB-RELATED"/>
    <property type="match status" value="1"/>
</dbReference>
<dbReference type="Proteomes" id="UP001597368">
    <property type="component" value="Unassembled WGS sequence"/>
</dbReference>
<name>A0ABW4TE94_9ACTN</name>
<dbReference type="InterPro" id="IPR015797">
    <property type="entry name" value="NUDIX_hydrolase-like_dom_sf"/>
</dbReference>
<feature type="domain" description="Nudix hydrolase" evidence="5">
    <location>
        <begin position="18"/>
        <end position="149"/>
    </location>
</feature>
<evidence type="ECO:0000256" key="2">
    <source>
        <dbReference type="ARBA" id="ARBA00005582"/>
    </source>
</evidence>
<protein>
    <submittedName>
        <fullName evidence="6">NUDIX hydrolase</fullName>
    </submittedName>
</protein>
<dbReference type="PROSITE" id="PS00893">
    <property type="entry name" value="NUDIX_BOX"/>
    <property type="match status" value="1"/>
</dbReference>
<evidence type="ECO:0000256" key="3">
    <source>
        <dbReference type="ARBA" id="ARBA00022801"/>
    </source>
</evidence>
<comment type="cofactor">
    <cofactor evidence="1">
        <name>Mg(2+)</name>
        <dbReference type="ChEBI" id="CHEBI:18420"/>
    </cofactor>
</comment>
<comment type="similarity">
    <text evidence="2 4">Belongs to the Nudix hydrolase family.</text>
</comment>
<gene>
    <name evidence="6" type="ORF">ACFSKW_48410</name>
</gene>
<accession>A0ABW4TE94</accession>
<dbReference type="PRINTS" id="PR00502">
    <property type="entry name" value="NUDIXFAMILY"/>
</dbReference>
<dbReference type="Pfam" id="PF00293">
    <property type="entry name" value="NUDIX"/>
    <property type="match status" value="1"/>
</dbReference>
<evidence type="ECO:0000313" key="7">
    <source>
        <dbReference type="Proteomes" id="UP001597368"/>
    </source>
</evidence>
<dbReference type="Gene3D" id="3.90.79.10">
    <property type="entry name" value="Nucleoside Triphosphate Pyrophosphohydrolase"/>
    <property type="match status" value="1"/>
</dbReference>
<evidence type="ECO:0000313" key="6">
    <source>
        <dbReference type="EMBL" id="MFD1939312.1"/>
    </source>
</evidence>
<dbReference type="PROSITE" id="PS51462">
    <property type="entry name" value="NUDIX"/>
    <property type="match status" value="1"/>
</dbReference>
<sequence length="157" mass="17268">MARRIDFYDDPNAPTPNSLVPSVNVVVANEAGDILLIRRSDNDNWAVPGGAVDLGESIPVAAVRETLEETGITCEITGIVGTYTDPRHVILYTSNGEVRQEFSIVLTARAVGGKPTPSDESREVRWIPKAEIEHYRMDRSMQVRIGHYMLGSSPYIG</sequence>
<dbReference type="GO" id="GO:0016787">
    <property type="term" value="F:hydrolase activity"/>
    <property type="evidence" value="ECO:0007669"/>
    <property type="project" value="UniProtKB-KW"/>
</dbReference>
<keyword evidence="7" id="KW-1185">Reference proteome</keyword>
<organism evidence="6 7">
    <name type="scientific">Nonomuraea mangrovi</name>
    <dbReference type="NCBI Taxonomy" id="2316207"/>
    <lineage>
        <taxon>Bacteria</taxon>
        <taxon>Bacillati</taxon>
        <taxon>Actinomycetota</taxon>
        <taxon>Actinomycetes</taxon>
        <taxon>Streptosporangiales</taxon>
        <taxon>Streptosporangiaceae</taxon>
        <taxon>Nonomuraea</taxon>
    </lineage>
</organism>
<dbReference type="InterPro" id="IPR020476">
    <property type="entry name" value="Nudix_hydrolase"/>
</dbReference>